<evidence type="ECO:0000313" key="3">
    <source>
        <dbReference type="Proteomes" id="UP000593567"/>
    </source>
</evidence>
<dbReference type="EMBL" id="VXIV02000090">
    <property type="protein sequence ID" value="KAF6040968.1"/>
    <property type="molecule type" value="Genomic_DNA"/>
</dbReference>
<gene>
    <name evidence="2" type="ORF">EB796_000685</name>
</gene>
<protein>
    <submittedName>
        <fullName evidence="2">ZCWPW1</fullName>
    </submittedName>
</protein>
<sequence>MVNACNKHFLCLRCFHVMVSIEGGDEHISCDSPMQRWDESADWTYNTYTEGSVVWARVVGYPWWPAIVEVDPDMEAFVFCYEYRRYTPVSVKCAV</sequence>
<evidence type="ECO:0000313" key="2">
    <source>
        <dbReference type="EMBL" id="KAF6040968.1"/>
    </source>
</evidence>
<dbReference type="Pfam" id="PF00855">
    <property type="entry name" value="PWWP"/>
    <property type="match status" value="1"/>
</dbReference>
<dbReference type="SUPFAM" id="SSF63748">
    <property type="entry name" value="Tudor/PWWP/MBT"/>
    <property type="match status" value="1"/>
</dbReference>
<dbReference type="AlphaFoldDB" id="A0A7J7KS51"/>
<dbReference type="PANTHER" id="PTHR15999">
    <property type="entry name" value="ZINC FINGER CW-TYPE PWWP DOMAIN PROTEIN 1"/>
    <property type="match status" value="1"/>
</dbReference>
<dbReference type="PROSITE" id="PS50812">
    <property type="entry name" value="PWWP"/>
    <property type="match status" value="1"/>
</dbReference>
<dbReference type="OrthoDB" id="5964980at2759"/>
<dbReference type="Gene3D" id="2.30.30.140">
    <property type="match status" value="1"/>
</dbReference>
<proteinExistence type="predicted"/>
<dbReference type="PANTHER" id="PTHR15999:SF2">
    <property type="entry name" value="ZINC FINGER CW-TYPE PWWP DOMAIN PROTEIN 1"/>
    <property type="match status" value="1"/>
</dbReference>
<feature type="domain" description="PWWP" evidence="1">
    <location>
        <begin position="50"/>
        <end position="74"/>
    </location>
</feature>
<accession>A0A7J7KS51</accession>
<dbReference type="InterPro" id="IPR042778">
    <property type="entry name" value="ZCWPW1/ZCWPW2"/>
</dbReference>
<keyword evidence="3" id="KW-1185">Reference proteome</keyword>
<reference evidence="2" key="1">
    <citation type="submission" date="2020-06" db="EMBL/GenBank/DDBJ databases">
        <title>Draft genome of Bugula neritina, a colonial animal packing powerful symbionts and potential medicines.</title>
        <authorList>
            <person name="Rayko M."/>
        </authorList>
    </citation>
    <scope>NUCLEOTIDE SEQUENCE [LARGE SCALE GENOMIC DNA]</scope>
    <source>
        <strain evidence="2">Kwan_BN1</strain>
    </source>
</reference>
<comment type="caution">
    <text evidence="2">The sequence shown here is derived from an EMBL/GenBank/DDBJ whole genome shotgun (WGS) entry which is preliminary data.</text>
</comment>
<evidence type="ECO:0000259" key="1">
    <source>
        <dbReference type="PROSITE" id="PS50812"/>
    </source>
</evidence>
<dbReference type="Proteomes" id="UP000593567">
    <property type="component" value="Unassembled WGS sequence"/>
</dbReference>
<name>A0A7J7KS51_BUGNE</name>
<dbReference type="InterPro" id="IPR000313">
    <property type="entry name" value="PWWP_dom"/>
</dbReference>
<organism evidence="2 3">
    <name type="scientific">Bugula neritina</name>
    <name type="common">Brown bryozoan</name>
    <name type="synonym">Sertularia neritina</name>
    <dbReference type="NCBI Taxonomy" id="10212"/>
    <lineage>
        <taxon>Eukaryota</taxon>
        <taxon>Metazoa</taxon>
        <taxon>Spiralia</taxon>
        <taxon>Lophotrochozoa</taxon>
        <taxon>Bryozoa</taxon>
        <taxon>Gymnolaemata</taxon>
        <taxon>Cheilostomatida</taxon>
        <taxon>Flustrina</taxon>
        <taxon>Buguloidea</taxon>
        <taxon>Bugulidae</taxon>
        <taxon>Bugula</taxon>
    </lineage>
</organism>